<comment type="similarity">
    <text evidence="4 17">Belongs to the MurCDEF family.</text>
</comment>
<evidence type="ECO:0000256" key="18">
    <source>
        <dbReference type="RuleBase" id="RU003664"/>
    </source>
</evidence>
<comment type="pathway">
    <text evidence="3 17 18">Cell wall biogenesis; peptidoglycan biosynthesis.</text>
</comment>
<keyword evidence="9 17" id="KW-0547">Nucleotide-binding</keyword>
<dbReference type="HAMAP" id="MF_00639">
    <property type="entry name" value="MurD"/>
    <property type="match status" value="1"/>
</dbReference>
<protein>
    <recommendedName>
        <fullName evidence="6 17">UDP-N-acetylmuramoylalanine--D-glutamate ligase</fullName>
        <ecNumber evidence="5 17">6.3.2.9</ecNumber>
    </recommendedName>
    <alternativeName>
        <fullName evidence="15 17">D-glutamic acid-adding enzyme</fullName>
    </alternativeName>
    <alternativeName>
        <fullName evidence="14 17">UDP-N-acetylmuramoyl-L-alanyl-D-glutamate synthetase</fullName>
    </alternativeName>
</protein>
<keyword evidence="17 18" id="KW-0132">Cell division</keyword>
<keyword evidence="13 17" id="KW-0961">Cell wall biogenesis/degradation</keyword>
<dbReference type="InterPro" id="IPR036615">
    <property type="entry name" value="Mur_ligase_C_dom_sf"/>
</dbReference>
<dbReference type="SUPFAM" id="SSF53623">
    <property type="entry name" value="MurD-like peptide ligases, catalytic domain"/>
    <property type="match status" value="1"/>
</dbReference>
<evidence type="ECO:0000256" key="11">
    <source>
        <dbReference type="ARBA" id="ARBA00022960"/>
    </source>
</evidence>
<evidence type="ECO:0000256" key="7">
    <source>
        <dbReference type="ARBA" id="ARBA00022490"/>
    </source>
</evidence>
<dbReference type="GO" id="GO:0008764">
    <property type="term" value="F:UDP-N-acetylmuramoylalanine-D-glutamate ligase activity"/>
    <property type="evidence" value="ECO:0007669"/>
    <property type="project" value="UniProtKB-UniRule"/>
</dbReference>
<dbReference type="InterPro" id="IPR005762">
    <property type="entry name" value="MurD"/>
</dbReference>
<evidence type="ECO:0000256" key="6">
    <source>
        <dbReference type="ARBA" id="ARBA00015655"/>
    </source>
</evidence>
<keyword evidence="10 17" id="KW-0067">ATP-binding</keyword>
<comment type="catalytic activity">
    <reaction evidence="16 17 18">
        <text>UDP-N-acetyl-alpha-D-muramoyl-L-alanine + D-glutamate + ATP = UDP-N-acetyl-alpha-D-muramoyl-L-alanyl-D-glutamate + ADP + phosphate + H(+)</text>
        <dbReference type="Rhea" id="RHEA:16429"/>
        <dbReference type="ChEBI" id="CHEBI:15378"/>
        <dbReference type="ChEBI" id="CHEBI:29986"/>
        <dbReference type="ChEBI" id="CHEBI:30616"/>
        <dbReference type="ChEBI" id="CHEBI:43474"/>
        <dbReference type="ChEBI" id="CHEBI:83898"/>
        <dbReference type="ChEBI" id="CHEBI:83900"/>
        <dbReference type="ChEBI" id="CHEBI:456216"/>
        <dbReference type="EC" id="6.3.2.9"/>
    </reaction>
</comment>
<dbReference type="GO" id="GO:0071555">
    <property type="term" value="P:cell wall organization"/>
    <property type="evidence" value="ECO:0007669"/>
    <property type="project" value="UniProtKB-KW"/>
</dbReference>
<comment type="subcellular location">
    <subcellularLocation>
        <location evidence="2 17 18">Cytoplasm</location>
    </subcellularLocation>
</comment>
<accession>A0AAJ0NJ63</accession>
<evidence type="ECO:0000256" key="14">
    <source>
        <dbReference type="ARBA" id="ARBA00030398"/>
    </source>
</evidence>
<dbReference type="RefSeq" id="WP_046099481.1">
    <property type="nucleotide sequence ID" value="NZ_BKAP01000009.1"/>
</dbReference>
<evidence type="ECO:0000256" key="13">
    <source>
        <dbReference type="ARBA" id="ARBA00023316"/>
    </source>
</evidence>
<evidence type="ECO:0000256" key="12">
    <source>
        <dbReference type="ARBA" id="ARBA00022984"/>
    </source>
</evidence>
<evidence type="ECO:0000256" key="2">
    <source>
        <dbReference type="ARBA" id="ARBA00004496"/>
    </source>
</evidence>
<evidence type="ECO:0000259" key="19">
    <source>
        <dbReference type="Pfam" id="PF02875"/>
    </source>
</evidence>
<dbReference type="EMBL" id="LAIU01000001">
    <property type="protein sequence ID" value="KKB26531.1"/>
    <property type="molecule type" value="Genomic_DNA"/>
</dbReference>
<dbReference type="SUPFAM" id="SSF51984">
    <property type="entry name" value="MurCD N-terminal domain"/>
    <property type="match status" value="1"/>
</dbReference>
<dbReference type="NCBIfam" id="TIGR01087">
    <property type="entry name" value="murD"/>
    <property type="match status" value="1"/>
</dbReference>
<dbReference type="Pfam" id="PF21799">
    <property type="entry name" value="MurD-like_N"/>
    <property type="match status" value="1"/>
</dbReference>
<evidence type="ECO:0000256" key="9">
    <source>
        <dbReference type="ARBA" id="ARBA00022741"/>
    </source>
</evidence>
<dbReference type="Gene3D" id="3.90.190.20">
    <property type="entry name" value="Mur ligase, C-terminal domain"/>
    <property type="match status" value="1"/>
</dbReference>
<organism evidence="21 22">
    <name type="scientific">Staphylococcus carnosus</name>
    <dbReference type="NCBI Taxonomy" id="1281"/>
    <lineage>
        <taxon>Bacteria</taxon>
        <taxon>Bacillati</taxon>
        <taxon>Bacillota</taxon>
        <taxon>Bacilli</taxon>
        <taxon>Bacillales</taxon>
        <taxon>Staphylococcaceae</taxon>
        <taxon>Staphylococcus</taxon>
    </lineage>
</organism>
<dbReference type="EC" id="6.3.2.9" evidence="5 17"/>
<evidence type="ECO:0000256" key="15">
    <source>
        <dbReference type="ARBA" id="ARBA00032324"/>
    </source>
</evidence>
<dbReference type="PANTHER" id="PTHR43692">
    <property type="entry name" value="UDP-N-ACETYLMURAMOYLALANINE--D-GLUTAMATE LIGASE"/>
    <property type="match status" value="1"/>
</dbReference>
<dbReference type="InterPro" id="IPR013221">
    <property type="entry name" value="Mur_ligase_cen"/>
</dbReference>
<evidence type="ECO:0000256" key="17">
    <source>
        <dbReference type="HAMAP-Rule" id="MF_00639"/>
    </source>
</evidence>
<evidence type="ECO:0000256" key="1">
    <source>
        <dbReference type="ARBA" id="ARBA00002734"/>
    </source>
</evidence>
<dbReference type="GO" id="GO:0005737">
    <property type="term" value="C:cytoplasm"/>
    <property type="evidence" value="ECO:0007669"/>
    <property type="project" value="UniProtKB-SubCell"/>
</dbReference>
<keyword evidence="7 17" id="KW-0963">Cytoplasm</keyword>
<dbReference type="InterPro" id="IPR004101">
    <property type="entry name" value="Mur_ligase_C"/>
</dbReference>
<proteinExistence type="inferred from homology"/>
<evidence type="ECO:0000256" key="16">
    <source>
        <dbReference type="ARBA" id="ARBA00047632"/>
    </source>
</evidence>
<sequence length="449" mass="49739">MLKYKGLEGKNVLVVGLAKSGYEAAKLLHHLGANVTVNDGGDLSKDPHAKDLEKMGLKVIGGHHPLSLLDSNPIIVKNPGIPYSVPLISEAEKRGLRILTEVELSYLISEAPIIAVTGTNGKTTVTSLIGDMFDKSRQTGLLSGNIGYVASKVAQEAKPEDYLITELSSFQLLGIEQYRPHIAIITNIYSAHLDYHGTLEEYRNAKRRIYKNQTEDDFLICNYNQRHLIETDGLKSKVYYFSTSQEVDGIYVKDGYIMLNGLRLIHKDDIVLPGEHNLENILAAVLAAVLGGVSIDAVIATLTSFSGIKHRLQYIGSNKTNKYYNDSKATNTLATQFALNSFNQPIIWLCGGLDRGNGFDELIPYMKNVRVMITFGETQDKLTKLGESQGKYVIRATDVKDAVDKVQNVIEPNEVVLLSPACASWDQYNTFEERGDIFIESFRAHLPSK</sequence>
<dbReference type="Pfam" id="PF02875">
    <property type="entry name" value="Mur_ligase_C"/>
    <property type="match status" value="1"/>
</dbReference>
<dbReference type="GO" id="GO:0009252">
    <property type="term" value="P:peptidoglycan biosynthetic process"/>
    <property type="evidence" value="ECO:0007669"/>
    <property type="project" value="UniProtKB-UniRule"/>
</dbReference>
<evidence type="ECO:0000259" key="20">
    <source>
        <dbReference type="Pfam" id="PF08245"/>
    </source>
</evidence>
<dbReference type="GO" id="GO:0051301">
    <property type="term" value="P:cell division"/>
    <property type="evidence" value="ECO:0007669"/>
    <property type="project" value="UniProtKB-KW"/>
</dbReference>
<dbReference type="Proteomes" id="UP000033530">
    <property type="component" value="Unassembled WGS sequence"/>
</dbReference>
<dbReference type="PANTHER" id="PTHR43692:SF1">
    <property type="entry name" value="UDP-N-ACETYLMURAMOYLALANINE--D-GLUTAMATE LIGASE"/>
    <property type="match status" value="1"/>
</dbReference>
<dbReference type="AlphaFoldDB" id="A0AAJ0NJ63"/>
<evidence type="ECO:0000256" key="10">
    <source>
        <dbReference type="ARBA" id="ARBA00022840"/>
    </source>
</evidence>
<reference evidence="21 22" key="1">
    <citation type="submission" date="2015-03" db="EMBL/GenBank/DDBJ databases">
        <title>Draft Genome Sequence of S. carnosus subsp. utilis LTH 7013, Isolated from South Tirolean Ham.</title>
        <authorList>
            <person name="Mueller A."/>
            <person name="Huptas C."/>
            <person name="Wenning M."/>
            <person name="Weiss A."/>
            <person name="Schmidt H."/>
        </authorList>
    </citation>
    <scope>NUCLEOTIDE SEQUENCE [LARGE SCALE GENOMIC DNA]</scope>
    <source>
        <strain evidence="21 22">LTH7013</strain>
    </source>
</reference>
<dbReference type="Gene3D" id="3.40.50.720">
    <property type="entry name" value="NAD(P)-binding Rossmann-like Domain"/>
    <property type="match status" value="1"/>
</dbReference>
<evidence type="ECO:0000256" key="5">
    <source>
        <dbReference type="ARBA" id="ARBA00012212"/>
    </source>
</evidence>
<evidence type="ECO:0000256" key="4">
    <source>
        <dbReference type="ARBA" id="ARBA00010416"/>
    </source>
</evidence>
<dbReference type="Pfam" id="PF08245">
    <property type="entry name" value="Mur_ligase_M"/>
    <property type="match status" value="1"/>
</dbReference>
<evidence type="ECO:0000256" key="8">
    <source>
        <dbReference type="ARBA" id="ARBA00022598"/>
    </source>
</evidence>
<evidence type="ECO:0000313" key="21">
    <source>
        <dbReference type="EMBL" id="KKB26531.1"/>
    </source>
</evidence>
<evidence type="ECO:0000313" key="22">
    <source>
        <dbReference type="Proteomes" id="UP000033530"/>
    </source>
</evidence>
<feature type="domain" description="Mur ligase C-terminal" evidence="19">
    <location>
        <begin position="310"/>
        <end position="422"/>
    </location>
</feature>
<name>A0AAJ0NJ63_STACA</name>
<comment type="function">
    <text evidence="1 17 18">Cell wall formation. Catalyzes the addition of glutamate to the nucleotide precursor UDP-N-acetylmuramoyl-L-alanine (UMA).</text>
</comment>
<keyword evidence="8 17" id="KW-0436">Ligase</keyword>
<keyword evidence="12 17" id="KW-0573">Peptidoglycan synthesis</keyword>
<evidence type="ECO:0000256" key="3">
    <source>
        <dbReference type="ARBA" id="ARBA00004752"/>
    </source>
</evidence>
<feature type="domain" description="Mur ligase central" evidence="20">
    <location>
        <begin position="116"/>
        <end position="288"/>
    </location>
</feature>
<dbReference type="GO" id="GO:0005524">
    <property type="term" value="F:ATP binding"/>
    <property type="evidence" value="ECO:0007669"/>
    <property type="project" value="UniProtKB-UniRule"/>
</dbReference>
<gene>
    <name evidence="17 21" type="primary">murD</name>
    <name evidence="21" type="ORF">VV61_03315</name>
</gene>
<dbReference type="InterPro" id="IPR036565">
    <property type="entry name" value="Mur-like_cat_sf"/>
</dbReference>
<feature type="binding site" evidence="17">
    <location>
        <begin position="118"/>
        <end position="124"/>
    </location>
    <ligand>
        <name>ATP</name>
        <dbReference type="ChEBI" id="CHEBI:30616"/>
    </ligand>
</feature>
<comment type="caution">
    <text evidence="21">The sequence shown here is derived from an EMBL/GenBank/DDBJ whole genome shotgun (WGS) entry which is preliminary data.</text>
</comment>
<keyword evidence="11 17" id="KW-0133">Cell shape</keyword>
<keyword evidence="17 18" id="KW-0131">Cell cycle</keyword>
<dbReference type="SUPFAM" id="SSF53244">
    <property type="entry name" value="MurD-like peptide ligases, peptide-binding domain"/>
    <property type="match status" value="1"/>
</dbReference>
<dbReference type="GO" id="GO:0008360">
    <property type="term" value="P:regulation of cell shape"/>
    <property type="evidence" value="ECO:0007669"/>
    <property type="project" value="UniProtKB-KW"/>
</dbReference>
<dbReference type="Gene3D" id="3.40.1190.10">
    <property type="entry name" value="Mur-like, catalytic domain"/>
    <property type="match status" value="1"/>
</dbReference>